<dbReference type="EMBL" id="MU853755">
    <property type="protein sequence ID" value="KAK3945231.1"/>
    <property type="molecule type" value="Genomic_DNA"/>
</dbReference>
<reference evidence="3" key="1">
    <citation type="journal article" date="2023" name="Mol. Phylogenet. Evol.">
        <title>Genome-scale phylogeny and comparative genomics of the fungal order Sordariales.</title>
        <authorList>
            <person name="Hensen N."/>
            <person name="Bonometti L."/>
            <person name="Westerberg I."/>
            <person name="Brannstrom I.O."/>
            <person name="Guillou S."/>
            <person name="Cros-Aarteil S."/>
            <person name="Calhoun S."/>
            <person name="Haridas S."/>
            <person name="Kuo A."/>
            <person name="Mondo S."/>
            <person name="Pangilinan J."/>
            <person name="Riley R."/>
            <person name="LaButti K."/>
            <person name="Andreopoulos B."/>
            <person name="Lipzen A."/>
            <person name="Chen C."/>
            <person name="Yan M."/>
            <person name="Daum C."/>
            <person name="Ng V."/>
            <person name="Clum A."/>
            <person name="Steindorff A."/>
            <person name="Ohm R.A."/>
            <person name="Martin F."/>
            <person name="Silar P."/>
            <person name="Natvig D.O."/>
            <person name="Lalanne C."/>
            <person name="Gautier V."/>
            <person name="Ament-Velasquez S.L."/>
            <person name="Kruys A."/>
            <person name="Hutchinson M.I."/>
            <person name="Powell A.J."/>
            <person name="Barry K."/>
            <person name="Miller A.N."/>
            <person name="Grigoriev I.V."/>
            <person name="Debuchy R."/>
            <person name="Gladieux P."/>
            <person name="Hiltunen Thoren M."/>
            <person name="Johannesson H."/>
        </authorList>
    </citation>
    <scope>NUCLEOTIDE SEQUENCE [LARGE SCALE GENOMIC DNA]</scope>
    <source>
        <strain evidence="3">CBS 340.73</strain>
    </source>
</reference>
<name>A0AAN6S9X9_9PEZI</name>
<dbReference type="AlphaFoldDB" id="A0AAN6S9X9"/>
<organism evidence="2 3">
    <name type="scientific">Diplogelasinospora grovesii</name>
    <dbReference type="NCBI Taxonomy" id="303347"/>
    <lineage>
        <taxon>Eukaryota</taxon>
        <taxon>Fungi</taxon>
        <taxon>Dikarya</taxon>
        <taxon>Ascomycota</taxon>
        <taxon>Pezizomycotina</taxon>
        <taxon>Sordariomycetes</taxon>
        <taxon>Sordariomycetidae</taxon>
        <taxon>Sordariales</taxon>
        <taxon>Diplogelasinosporaceae</taxon>
        <taxon>Diplogelasinospora</taxon>
    </lineage>
</organism>
<evidence type="ECO:0000313" key="2">
    <source>
        <dbReference type="EMBL" id="KAK3945231.1"/>
    </source>
</evidence>
<gene>
    <name evidence="2" type="ORF">QBC46DRAFT_336547</name>
</gene>
<accession>A0AAN6S9X9</accession>
<keyword evidence="3" id="KW-1185">Reference proteome</keyword>
<sequence>MGSIEATAYGVLILCEARNMCFFNNLRRELDDAIHRGATFLNTAAPGSASAEHLWIEKVSYTSTAVTEAYVLAAQKAASSPVGHVSIGTPFQMDVHMAPAKMAGYVQLFRQTPLFSSVPKWQVWLSVFEASLFMPLLRARRLEVFPRKGMEKDKYFEIIPFTWTSCNNRSRTFASTSFLYDMMVISFLNYQADEFMEAVAGPAFLGNLSGLRRLIDGLFSAEDTAEAVTVNDTNDRDGSDSDSGVSMNGKESASENVAEIDMATQDAKQEEDVGIPLRRFVSHVLSHPSILNASSWDRATLRRELRIFLLAHVSQIEDNDRFGRDQDNAKIDRDVFSSATTSFFQWVRTTSADHTSCPYSFAFVSSLLSASVAGGADCFPSAREKYLAEAACRHLATMCRMYNDYGSLARDRAERNLNSINFPEFSRGGASNVDGADDEAKKAALFAVAEYERSCLDLALDRLEKEP</sequence>
<comment type="caution">
    <text evidence="2">The sequence shown here is derived from an EMBL/GenBank/DDBJ whole genome shotgun (WGS) entry which is preliminary data.</text>
</comment>
<dbReference type="Proteomes" id="UP001303473">
    <property type="component" value="Unassembled WGS sequence"/>
</dbReference>
<evidence type="ECO:0000313" key="3">
    <source>
        <dbReference type="Proteomes" id="UP001303473"/>
    </source>
</evidence>
<evidence type="ECO:0000256" key="1">
    <source>
        <dbReference type="SAM" id="MobiDB-lite"/>
    </source>
</evidence>
<proteinExistence type="predicted"/>
<feature type="region of interest" description="Disordered" evidence="1">
    <location>
        <begin position="229"/>
        <end position="255"/>
    </location>
</feature>
<protein>
    <submittedName>
        <fullName evidence="2">Terpene cyclase</fullName>
    </submittedName>
</protein>